<feature type="domain" description="WW" evidence="2">
    <location>
        <begin position="62"/>
        <end position="96"/>
    </location>
</feature>
<feature type="region of interest" description="Disordered" evidence="1">
    <location>
        <begin position="238"/>
        <end position="276"/>
    </location>
</feature>
<evidence type="ECO:0000313" key="4">
    <source>
        <dbReference type="Proteomes" id="UP000326565"/>
    </source>
</evidence>
<dbReference type="AlphaFoldDB" id="A0A5N5WJY5"/>
<evidence type="ECO:0000313" key="3">
    <source>
        <dbReference type="EMBL" id="KAB8068793.1"/>
    </source>
</evidence>
<protein>
    <recommendedName>
        <fullName evidence="2">WW domain-containing protein</fullName>
    </recommendedName>
</protein>
<feature type="compositionally biased region" description="Low complexity" evidence="1">
    <location>
        <begin position="116"/>
        <end position="128"/>
    </location>
</feature>
<reference evidence="3 4" key="1">
    <citation type="submission" date="2019-04" db="EMBL/GenBank/DDBJ databases">
        <title>Friends and foes A comparative genomics study of 23 Aspergillus species from section Flavi.</title>
        <authorList>
            <consortium name="DOE Joint Genome Institute"/>
            <person name="Kjaerbolling I."/>
            <person name="Vesth T."/>
            <person name="Frisvad J.C."/>
            <person name="Nybo J.L."/>
            <person name="Theobald S."/>
            <person name="Kildgaard S."/>
            <person name="Isbrandt T."/>
            <person name="Kuo A."/>
            <person name="Sato A."/>
            <person name="Lyhne E.K."/>
            <person name="Kogle M.E."/>
            <person name="Wiebenga A."/>
            <person name="Kun R.S."/>
            <person name="Lubbers R.J."/>
            <person name="Makela M.R."/>
            <person name="Barry K."/>
            <person name="Chovatia M."/>
            <person name="Clum A."/>
            <person name="Daum C."/>
            <person name="Haridas S."/>
            <person name="He G."/>
            <person name="LaButti K."/>
            <person name="Lipzen A."/>
            <person name="Mondo S."/>
            <person name="Riley R."/>
            <person name="Salamov A."/>
            <person name="Simmons B.A."/>
            <person name="Magnuson J.K."/>
            <person name="Henrissat B."/>
            <person name="Mortensen U.H."/>
            <person name="Larsen T.O."/>
            <person name="Devries R.P."/>
            <person name="Grigoriev I.V."/>
            <person name="Machida M."/>
            <person name="Baker S.E."/>
            <person name="Andersen M.R."/>
        </authorList>
    </citation>
    <scope>NUCLEOTIDE SEQUENCE [LARGE SCALE GENOMIC DNA]</scope>
    <source>
        <strain evidence="3 4">CBS 151.66</strain>
    </source>
</reference>
<organism evidence="3 4">
    <name type="scientific">Aspergillus leporis</name>
    <dbReference type="NCBI Taxonomy" id="41062"/>
    <lineage>
        <taxon>Eukaryota</taxon>
        <taxon>Fungi</taxon>
        <taxon>Dikarya</taxon>
        <taxon>Ascomycota</taxon>
        <taxon>Pezizomycotina</taxon>
        <taxon>Eurotiomycetes</taxon>
        <taxon>Eurotiomycetidae</taxon>
        <taxon>Eurotiales</taxon>
        <taxon>Aspergillaceae</taxon>
        <taxon>Aspergillus</taxon>
        <taxon>Aspergillus subgen. Circumdati</taxon>
    </lineage>
</organism>
<dbReference type="Gene3D" id="2.20.70.10">
    <property type="match status" value="1"/>
</dbReference>
<dbReference type="Pfam" id="PF00397">
    <property type="entry name" value="WW"/>
    <property type="match status" value="1"/>
</dbReference>
<dbReference type="OrthoDB" id="2367685at2759"/>
<dbReference type="SUPFAM" id="SSF51045">
    <property type="entry name" value="WW domain"/>
    <property type="match status" value="1"/>
</dbReference>
<dbReference type="SMART" id="SM00456">
    <property type="entry name" value="WW"/>
    <property type="match status" value="1"/>
</dbReference>
<dbReference type="PROSITE" id="PS50020">
    <property type="entry name" value="WW_DOMAIN_2"/>
    <property type="match status" value="1"/>
</dbReference>
<feature type="compositionally biased region" description="Low complexity" evidence="1">
    <location>
        <begin position="138"/>
        <end position="147"/>
    </location>
</feature>
<dbReference type="Proteomes" id="UP000326565">
    <property type="component" value="Unassembled WGS sequence"/>
</dbReference>
<dbReference type="InterPro" id="IPR036020">
    <property type="entry name" value="WW_dom_sf"/>
</dbReference>
<evidence type="ECO:0000256" key="1">
    <source>
        <dbReference type="SAM" id="MobiDB-lite"/>
    </source>
</evidence>
<gene>
    <name evidence="3" type="ORF">BDV29DRAFT_183934</name>
</gene>
<name>A0A5N5WJY5_9EURO</name>
<proteinExistence type="predicted"/>
<feature type="compositionally biased region" description="Gly residues" evidence="1">
    <location>
        <begin position="22"/>
        <end position="47"/>
    </location>
</feature>
<keyword evidence="4" id="KW-1185">Reference proteome</keyword>
<evidence type="ECO:0000259" key="2">
    <source>
        <dbReference type="PROSITE" id="PS50020"/>
    </source>
</evidence>
<dbReference type="InterPro" id="IPR001202">
    <property type="entry name" value="WW_dom"/>
</dbReference>
<feature type="region of interest" description="Disordered" evidence="1">
    <location>
        <begin position="13"/>
        <end position="155"/>
    </location>
</feature>
<dbReference type="EMBL" id="ML732373">
    <property type="protein sequence ID" value="KAB8068793.1"/>
    <property type="molecule type" value="Genomic_DNA"/>
</dbReference>
<accession>A0A5N5WJY5</accession>
<feature type="compositionally biased region" description="Polar residues" evidence="1">
    <location>
        <begin position="83"/>
        <end position="92"/>
    </location>
</feature>
<sequence length="276" mass="30445">MDFVSKLAEKFLDKGNSSGGQESYGGNQGGYGGNQSGYGGQPQGYGGYPQQQQQQPSYNSGPQVPPPWAARWDDQSQRWFFVNEQTGERTWNQPGQGGGYGQPQHQPSYGGGAPYGGEQSYGQQQQGSYGYGGESRQGEYYQQQQQQEKPKKDHTMAYVAGAAAVGVAGGALGMYAGEKIHDSWEENKEDIKQDVEDFPENAAHWTGEKVGEAEAGWDHAEDRVEQGWDNTVEKVEDFPENAAEWTGEKVGSVERWGDDMHDAYERGEDEGRSDDW</sequence>
<feature type="compositionally biased region" description="Basic and acidic residues" evidence="1">
    <location>
        <begin position="251"/>
        <end position="276"/>
    </location>
</feature>
<feature type="compositionally biased region" description="Low complexity" evidence="1">
    <location>
        <begin position="48"/>
        <end position="62"/>
    </location>
</feature>